<dbReference type="Pfam" id="PF01751">
    <property type="entry name" value="Toprim"/>
    <property type="match status" value="1"/>
</dbReference>
<evidence type="ECO:0000256" key="2">
    <source>
        <dbReference type="ARBA" id="ARBA00009446"/>
    </source>
</evidence>
<dbReference type="Gene3D" id="2.70.20.10">
    <property type="entry name" value="Topoisomerase I, domain 3"/>
    <property type="match status" value="1"/>
</dbReference>
<comment type="catalytic activity">
    <reaction evidence="1 7">
        <text>ATP-independent breakage of single-stranded DNA, followed by passage and rejoining.</text>
        <dbReference type="EC" id="5.6.2.1"/>
    </reaction>
</comment>
<evidence type="ECO:0000256" key="7">
    <source>
        <dbReference type="RuleBase" id="RU362092"/>
    </source>
</evidence>
<dbReference type="Pfam" id="PF01131">
    <property type="entry name" value="Topoisom_bac"/>
    <property type="match status" value="1"/>
</dbReference>
<dbReference type="SMART" id="SM00493">
    <property type="entry name" value="TOPRIM"/>
    <property type="match status" value="1"/>
</dbReference>
<keyword evidence="6 7" id="KW-0413">Isomerase</keyword>
<name>A0A1Y1ZQJ1_9PLEO</name>
<dbReference type="InterPro" id="IPR013497">
    <property type="entry name" value="Topo_IA_cen"/>
</dbReference>
<dbReference type="GO" id="GO:0006310">
    <property type="term" value="P:DNA recombination"/>
    <property type="evidence" value="ECO:0007669"/>
    <property type="project" value="TreeGrafter"/>
</dbReference>
<dbReference type="FunFam" id="3.40.50.140:FF:000005">
    <property type="entry name" value="DNA topoisomerase"/>
    <property type="match status" value="1"/>
</dbReference>
<evidence type="ECO:0000256" key="4">
    <source>
        <dbReference type="ARBA" id="ARBA00023029"/>
    </source>
</evidence>
<evidence type="ECO:0000256" key="6">
    <source>
        <dbReference type="ARBA" id="ARBA00023235"/>
    </source>
</evidence>
<comment type="function">
    <text evidence="7">Introduces a single-strand break via transesterification at a target site in duplex DNA. Releases the supercoiling and torsional tension of DNA introduced during the DNA replication and transcription by transiently cleaving and rejoining one strand of the DNA duplex. The scissile phosphodiester is attacked by the catalytic tyrosine of the enzyme, resulting in the formation of a DNA-(5'-phosphotyrosyl)-enzyme intermediate and the expulsion of a 3'-OH DNA strand.</text>
</comment>
<evidence type="ECO:0000313" key="11">
    <source>
        <dbReference type="EMBL" id="ORY12498.1"/>
    </source>
</evidence>
<dbReference type="PANTHER" id="PTHR11390">
    <property type="entry name" value="PROKARYOTIC DNA TOPOISOMERASE"/>
    <property type="match status" value="1"/>
</dbReference>
<dbReference type="InterPro" id="IPR023406">
    <property type="entry name" value="Topo_IA_AS"/>
</dbReference>
<dbReference type="OrthoDB" id="430051at2759"/>
<dbReference type="InterPro" id="IPR000380">
    <property type="entry name" value="Topo_IA"/>
</dbReference>
<reference evidence="11 12" key="1">
    <citation type="submission" date="2016-07" db="EMBL/GenBank/DDBJ databases">
        <title>Pervasive Adenine N6-methylation of Active Genes in Fungi.</title>
        <authorList>
            <consortium name="DOE Joint Genome Institute"/>
            <person name="Mondo S.J."/>
            <person name="Dannebaum R.O."/>
            <person name="Kuo R.C."/>
            <person name="Labutti K."/>
            <person name="Haridas S."/>
            <person name="Kuo A."/>
            <person name="Salamov A."/>
            <person name="Ahrendt S.R."/>
            <person name="Lipzen A."/>
            <person name="Sullivan W."/>
            <person name="Andreopoulos W.B."/>
            <person name="Clum A."/>
            <person name="Lindquist E."/>
            <person name="Daum C."/>
            <person name="Ramamoorthy G.K."/>
            <person name="Gryganskyi A."/>
            <person name="Culley D."/>
            <person name="Magnuson J.K."/>
            <person name="James T.Y."/>
            <person name="O'Malley M.A."/>
            <person name="Stajich J.E."/>
            <person name="Spatafora J.W."/>
            <person name="Visel A."/>
            <person name="Grigoriev I.V."/>
        </authorList>
    </citation>
    <scope>NUCLEOTIDE SEQUENCE [LARGE SCALE GENOMIC DNA]</scope>
    <source>
        <strain evidence="11 12">CBS 115471</strain>
    </source>
</reference>
<dbReference type="SUPFAM" id="SSF56712">
    <property type="entry name" value="Prokaryotic type I DNA topoisomerase"/>
    <property type="match status" value="1"/>
</dbReference>
<feature type="domain" description="Toprim" evidence="9">
    <location>
        <begin position="2"/>
        <end position="147"/>
    </location>
</feature>
<dbReference type="InterPro" id="IPR003602">
    <property type="entry name" value="Topo_IA_DNA-bd_dom"/>
</dbReference>
<evidence type="ECO:0000256" key="3">
    <source>
        <dbReference type="ARBA" id="ARBA00012891"/>
    </source>
</evidence>
<dbReference type="PRINTS" id="PR00417">
    <property type="entry name" value="PRTPISMRASEI"/>
</dbReference>
<dbReference type="InterPro" id="IPR023405">
    <property type="entry name" value="Topo_IA_core_domain"/>
</dbReference>
<dbReference type="GO" id="GO:0006281">
    <property type="term" value="P:DNA repair"/>
    <property type="evidence" value="ECO:0007669"/>
    <property type="project" value="TreeGrafter"/>
</dbReference>
<organism evidence="11 12">
    <name type="scientific">Clohesyomyces aquaticus</name>
    <dbReference type="NCBI Taxonomy" id="1231657"/>
    <lineage>
        <taxon>Eukaryota</taxon>
        <taxon>Fungi</taxon>
        <taxon>Dikarya</taxon>
        <taxon>Ascomycota</taxon>
        <taxon>Pezizomycotina</taxon>
        <taxon>Dothideomycetes</taxon>
        <taxon>Pleosporomycetidae</taxon>
        <taxon>Pleosporales</taxon>
        <taxon>Lindgomycetaceae</taxon>
        <taxon>Clohesyomyces</taxon>
    </lineage>
</organism>
<dbReference type="GO" id="GO:0003677">
    <property type="term" value="F:DNA binding"/>
    <property type="evidence" value="ECO:0007669"/>
    <property type="project" value="UniProtKB-KW"/>
</dbReference>
<evidence type="ECO:0000256" key="1">
    <source>
        <dbReference type="ARBA" id="ARBA00000213"/>
    </source>
</evidence>
<comment type="caution">
    <text evidence="11">The sequence shown here is derived from an EMBL/GenBank/DDBJ whole genome shotgun (WGS) entry which is preliminary data.</text>
</comment>
<dbReference type="PANTHER" id="PTHR11390:SF21">
    <property type="entry name" value="DNA TOPOISOMERASE 3-ALPHA"/>
    <property type="match status" value="1"/>
</dbReference>
<dbReference type="GO" id="GO:0003917">
    <property type="term" value="F:DNA topoisomerase type I (single strand cut, ATP-independent) activity"/>
    <property type="evidence" value="ECO:0007669"/>
    <property type="project" value="UniProtKB-EC"/>
</dbReference>
<feature type="region of interest" description="Disordered" evidence="8">
    <location>
        <begin position="763"/>
        <end position="783"/>
    </location>
</feature>
<dbReference type="InterPro" id="IPR013825">
    <property type="entry name" value="Topo_IA_cen_sub2"/>
</dbReference>
<dbReference type="Gene3D" id="1.10.290.10">
    <property type="entry name" value="Topoisomerase I, domain 4"/>
    <property type="match status" value="1"/>
</dbReference>
<dbReference type="FunFam" id="1.10.290.10:FF:000001">
    <property type="entry name" value="DNA topoisomerase"/>
    <property type="match status" value="1"/>
</dbReference>
<dbReference type="PROSITE" id="PS00396">
    <property type="entry name" value="TOPO_IA_1"/>
    <property type="match status" value="1"/>
</dbReference>
<gene>
    <name evidence="11" type="ORF">BCR34DRAFT_563525</name>
</gene>
<keyword evidence="5 7" id="KW-0238">DNA-binding</keyword>
<dbReference type="InterPro" id="IPR034144">
    <property type="entry name" value="TOPRIM_TopoIII"/>
</dbReference>
<evidence type="ECO:0000313" key="12">
    <source>
        <dbReference type="Proteomes" id="UP000193144"/>
    </source>
</evidence>
<dbReference type="GO" id="GO:0006265">
    <property type="term" value="P:DNA topological change"/>
    <property type="evidence" value="ECO:0007669"/>
    <property type="project" value="InterPro"/>
</dbReference>
<dbReference type="CDD" id="cd03362">
    <property type="entry name" value="TOPRIM_TopoIA_TopoIII"/>
    <property type="match status" value="1"/>
</dbReference>
<dbReference type="SMART" id="SM00436">
    <property type="entry name" value="TOP1Bc"/>
    <property type="match status" value="1"/>
</dbReference>
<feature type="region of interest" description="Disordered" evidence="8">
    <location>
        <begin position="535"/>
        <end position="565"/>
    </location>
</feature>
<protein>
    <recommendedName>
        <fullName evidence="3 7">DNA topoisomerase</fullName>
        <ecNumber evidence="3 7">5.6.2.1</ecNumber>
    </recommendedName>
</protein>
<evidence type="ECO:0000259" key="9">
    <source>
        <dbReference type="PROSITE" id="PS50880"/>
    </source>
</evidence>
<evidence type="ECO:0000256" key="8">
    <source>
        <dbReference type="SAM" id="MobiDB-lite"/>
    </source>
</evidence>
<dbReference type="EMBL" id="MCFA01000050">
    <property type="protein sequence ID" value="ORY12498.1"/>
    <property type="molecule type" value="Genomic_DNA"/>
</dbReference>
<dbReference type="InterPro" id="IPR013826">
    <property type="entry name" value="Topo_IA_cen_sub3"/>
</dbReference>
<dbReference type="EC" id="5.6.2.1" evidence="3 7"/>
<dbReference type="Gene3D" id="3.40.50.140">
    <property type="match status" value="1"/>
</dbReference>
<dbReference type="CDD" id="cd00186">
    <property type="entry name" value="TOP1Ac"/>
    <property type="match status" value="1"/>
</dbReference>
<comment type="similarity">
    <text evidence="2 7">Belongs to the type IA topoisomerase family.</text>
</comment>
<dbReference type="STRING" id="1231657.A0A1Y1ZQJ1"/>
<dbReference type="SMART" id="SM00437">
    <property type="entry name" value="TOP1Ac"/>
    <property type="match status" value="1"/>
</dbReference>
<dbReference type="Proteomes" id="UP000193144">
    <property type="component" value="Unassembled WGS sequence"/>
</dbReference>
<dbReference type="PROSITE" id="PS52039">
    <property type="entry name" value="TOPO_IA_2"/>
    <property type="match status" value="1"/>
</dbReference>
<dbReference type="GO" id="GO:0005634">
    <property type="term" value="C:nucleus"/>
    <property type="evidence" value="ECO:0007669"/>
    <property type="project" value="TreeGrafter"/>
</dbReference>
<keyword evidence="4 7" id="KW-0799">Topoisomerase</keyword>
<proteinExistence type="inferred from homology"/>
<evidence type="ECO:0000259" key="10">
    <source>
        <dbReference type="PROSITE" id="PS52039"/>
    </source>
</evidence>
<evidence type="ECO:0000256" key="5">
    <source>
        <dbReference type="ARBA" id="ARBA00023125"/>
    </source>
</evidence>
<keyword evidence="12" id="KW-1185">Reference proteome</keyword>
<dbReference type="PROSITE" id="PS50880">
    <property type="entry name" value="TOPRIM"/>
    <property type="match status" value="1"/>
</dbReference>
<dbReference type="InterPro" id="IPR006171">
    <property type="entry name" value="TOPRIM_dom"/>
</dbReference>
<feature type="compositionally biased region" description="Basic and acidic residues" evidence="8">
    <location>
        <begin position="763"/>
        <end position="775"/>
    </location>
</feature>
<dbReference type="InterPro" id="IPR003601">
    <property type="entry name" value="Topo_IA_2"/>
</dbReference>
<accession>A0A1Y1ZQJ1</accession>
<dbReference type="AlphaFoldDB" id="A0A1Y1ZQJ1"/>
<dbReference type="GO" id="GO:0031422">
    <property type="term" value="C:RecQ family helicase-topoisomerase III complex"/>
    <property type="evidence" value="ECO:0007669"/>
    <property type="project" value="TreeGrafter"/>
</dbReference>
<dbReference type="Gene3D" id="1.10.460.10">
    <property type="entry name" value="Topoisomerase I, domain 2"/>
    <property type="match status" value="1"/>
</dbReference>
<sequence length="783" mass="87578">MRILCVAEKPSIAKAVANHLSGGARATDVRGLAWLKNYKFDYNFQRWGHSDVTFTSVAGHIQSSDFPDRYRKWTSCQPSELFEAPVHTFVADDKKVIAKNIESQAQYSQILYIWTDCDREGEHIGTEIREIALKANPRMQVFRAKFSNIERAHIINAAGNPTTLDDRQADAVSARIELDLRLGAAFTRMQTLALQNMIPMPQEQKKVISYGSCQFPTLGFVVDRYLRVRNFVPEQFWHIRVSHTKDDIDVKFMWARGHLFDRMAVTIIFERCLIAKTAKVTKMQKKPTKKWKPLPLTTVELQKNGSRFLRMSSQDVMNIAEALYTKGFISYPRTETDQFDQGMDLRRLAERQQQDNNWGPFAQRLMNGGFNQPRNGRNNDKAHPPIHPVNYVAASALSENEKRVYEFVVRRFLACCSEDAVGEATDVEISYGGETFRTHGLIVLARNYLDVYPYDRWESSQQLPQYTVGETFEPNEATMADGKTTAPGYLTEPELIALMDANGIGTDATMAEHIAKIKEREYVIARPKAGGAAVNNNAGARGSRGGRGRGRGGGRGGRGGAAAQAGGVANGNGGVQEFIPTTLGVALIEGYDNVGFETSLSKPFLRKEMEVQMKAICEGRTTRNDVVQQNLEQYRAVFQRTTQQISVLKAVSPVGGQTLRKRLLISHNVYRPSESTSWKRITAEAFSTRRALSDSGYVLPWWWDRCGRCPAVEHHVFLRGFVVCCFCPAETVLSPSEPLLVPVTAAECPSLAAGVQLVAERDRREAEDATRDKTNRVGAAGGW</sequence>
<dbReference type="InterPro" id="IPR013824">
    <property type="entry name" value="Topo_IA_cen_sub1"/>
</dbReference>
<feature type="domain" description="Topo IA-type catalytic" evidence="10">
    <location>
        <begin position="165"/>
        <end position="638"/>
    </location>
</feature>